<feature type="transmembrane region" description="Helical" evidence="1">
    <location>
        <begin position="50"/>
        <end position="73"/>
    </location>
</feature>
<feature type="transmembrane region" description="Helical" evidence="1">
    <location>
        <begin position="124"/>
        <end position="142"/>
    </location>
</feature>
<feature type="transmembrane region" description="Helical" evidence="1">
    <location>
        <begin position="12"/>
        <end position="30"/>
    </location>
</feature>
<dbReference type="InterPro" id="IPR012867">
    <property type="entry name" value="DUF1648"/>
</dbReference>
<reference evidence="3" key="1">
    <citation type="submission" date="2018-06" db="EMBL/GenBank/DDBJ databases">
        <authorList>
            <person name="Zhirakovskaya E."/>
        </authorList>
    </citation>
    <scope>NUCLEOTIDE SEQUENCE</scope>
</reference>
<feature type="domain" description="DUF1648" evidence="2">
    <location>
        <begin position="18"/>
        <end position="59"/>
    </location>
</feature>
<keyword evidence="1" id="KW-0472">Membrane</keyword>
<protein>
    <recommendedName>
        <fullName evidence="2">DUF1648 domain-containing protein</fullName>
    </recommendedName>
</protein>
<sequence length="322" mass="33543">MNDRAVASTKLLLWLPGVIAVVLLAAPFALRDRLPDPLAIHWDLSGAPNGFGPLIVIALVSSVAVAIAWVVFLRTNRVGMLQSHAGAMVWFLAILMGGMEAFTIAANLDRATWQDAGNFGPGRAAVLVVLAGLIGFGVWRVLGGNMSDPGVAIGPAPSAGIELGEHAVWVGKTAAAKGFVGIALVVTVGAAVAAVLRLTPVVTLSLVVTALPLLLFVSLRARVSSTAVTVWMGIFGVPRVSYPLARIVRAEVIDVRPLAYGGWGFRIIKGARAWIVRGGEGIRLVRPETSDIVITVDGAAGAAGLINDILMREGRFVAAESS</sequence>
<dbReference type="EMBL" id="UOEK01000443">
    <property type="protein sequence ID" value="VAW08127.1"/>
    <property type="molecule type" value="Genomic_DNA"/>
</dbReference>
<dbReference type="AlphaFoldDB" id="A0A3B0T468"/>
<feature type="transmembrane region" description="Helical" evidence="1">
    <location>
        <begin position="85"/>
        <end position="104"/>
    </location>
</feature>
<evidence type="ECO:0000256" key="1">
    <source>
        <dbReference type="SAM" id="Phobius"/>
    </source>
</evidence>
<feature type="transmembrane region" description="Helical" evidence="1">
    <location>
        <begin position="178"/>
        <end position="196"/>
    </location>
</feature>
<proteinExistence type="predicted"/>
<dbReference type="Pfam" id="PF07853">
    <property type="entry name" value="DUF1648"/>
    <property type="match status" value="1"/>
</dbReference>
<organism evidence="3">
    <name type="scientific">hydrothermal vent metagenome</name>
    <dbReference type="NCBI Taxonomy" id="652676"/>
    <lineage>
        <taxon>unclassified sequences</taxon>
        <taxon>metagenomes</taxon>
        <taxon>ecological metagenomes</taxon>
    </lineage>
</organism>
<evidence type="ECO:0000259" key="2">
    <source>
        <dbReference type="Pfam" id="PF07853"/>
    </source>
</evidence>
<feature type="transmembrane region" description="Helical" evidence="1">
    <location>
        <begin position="202"/>
        <end position="219"/>
    </location>
</feature>
<name>A0A3B0T468_9ZZZZ</name>
<gene>
    <name evidence="3" type="ORF">MNBD_ACTINO02-677</name>
</gene>
<evidence type="ECO:0000313" key="3">
    <source>
        <dbReference type="EMBL" id="VAW08127.1"/>
    </source>
</evidence>
<keyword evidence="1" id="KW-0812">Transmembrane</keyword>
<keyword evidence="1" id="KW-1133">Transmembrane helix</keyword>
<accession>A0A3B0T468</accession>